<dbReference type="OrthoDB" id="10250130at2759"/>
<evidence type="ECO:0000313" key="2">
    <source>
        <dbReference type="EMBL" id="OJJ78830.1"/>
    </source>
</evidence>
<dbReference type="InterPro" id="IPR011043">
    <property type="entry name" value="Gal_Oxase/kelch_b-propeller"/>
</dbReference>
<gene>
    <name evidence="2" type="ORF">ASPGLDRAFT_40436</name>
</gene>
<dbReference type="InterPro" id="IPR015915">
    <property type="entry name" value="Kelch-typ_b-propeller"/>
</dbReference>
<dbReference type="SUPFAM" id="SSF50965">
    <property type="entry name" value="Galactose oxidase, central domain"/>
    <property type="match status" value="1"/>
</dbReference>
<reference evidence="3" key="1">
    <citation type="journal article" date="2017" name="Genome Biol.">
        <title>Comparative genomics reveals high biological diversity and specific adaptations in the industrially and medically important fungal genus Aspergillus.</title>
        <authorList>
            <person name="de Vries R.P."/>
            <person name="Riley R."/>
            <person name="Wiebenga A."/>
            <person name="Aguilar-Osorio G."/>
            <person name="Amillis S."/>
            <person name="Uchima C.A."/>
            <person name="Anderluh G."/>
            <person name="Asadollahi M."/>
            <person name="Askin M."/>
            <person name="Barry K."/>
            <person name="Battaglia E."/>
            <person name="Bayram O."/>
            <person name="Benocci T."/>
            <person name="Braus-Stromeyer S.A."/>
            <person name="Caldana C."/>
            <person name="Canovas D."/>
            <person name="Cerqueira G.C."/>
            <person name="Chen F."/>
            <person name="Chen W."/>
            <person name="Choi C."/>
            <person name="Clum A."/>
            <person name="Dos Santos R.A."/>
            <person name="Damasio A.R."/>
            <person name="Diallinas G."/>
            <person name="Emri T."/>
            <person name="Fekete E."/>
            <person name="Flipphi M."/>
            <person name="Freyberg S."/>
            <person name="Gallo A."/>
            <person name="Gournas C."/>
            <person name="Habgood R."/>
            <person name="Hainaut M."/>
            <person name="Harispe M.L."/>
            <person name="Henrissat B."/>
            <person name="Hilden K.S."/>
            <person name="Hope R."/>
            <person name="Hossain A."/>
            <person name="Karabika E."/>
            <person name="Karaffa L."/>
            <person name="Karanyi Z."/>
            <person name="Krasevec N."/>
            <person name="Kuo A."/>
            <person name="Kusch H."/>
            <person name="LaButti K."/>
            <person name="Lagendijk E.L."/>
            <person name="Lapidus A."/>
            <person name="Levasseur A."/>
            <person name="Lindquist E."/>
            <person name="Lipzen A."/>
            <person name="Logrieco A.F."/>
            <person name="MacCabe A."/>
            <person name="Maekelae M.R."/>
            <person name="Malavazi I."/>
            <person name="Melin P."/>
            <person name="Meyer V."/>
            <person name="Mielnichuk N."/>
            <person name="Miskei M."/>
            <person name="Molnar A.P."/>
            <person name="Mule G."/>
            <person name="Ngan C.Y."/>
            <person name="Orejas M."/>
            <person name="Orosz E."/>
            <person name="Ouedraogo J.P."/>
            <person name="Overkamp K.M."/>
            <person name="Park H.-S."/>
            <person name="Perrone G."/>
            <person name="Piumi F."/>
            <person name="Punt P.J."/>
            <person name="Ram A.F."/>
            <person name="Ramon A."/>
            <person name="Rauscher S."/>
            <person name="Record E."/>
            <person name="Riano-Pachon D.M."/>
            <person name="Robert V."/>
            <person name="Roehrig J."/>
            <person name="Ruller R."/>
            <person name="Salamov A."/>
            <person name="Salih N.S."/>
            <person name="Samson R.A."/>
            <person name="Sandor E."/>
            <person name="Sanguinetti M."/>
            <person name="Schuetze T."/>
            <person name="Sepcic K."/>
            <person name="Shelest E."/>
            <person name="Sherlock G."/>
            <person name="Sophianopoulou V."/>
            <person name="Squina F.M."/>
            <person name="Sun H."/>
            <person name="Susca A."/>
            <person name="Todd R.B."/>
            <person name="Tsang A."/>
            <person name="Unkles S.E."/>
            <person name="van de Wiele N."/>
            <person name="van Rossen-Uffink D."/>
            <person name="Oliveira J.V."/>
            <person name="Vesth T.C."/>
            <person name="Visser J."/>
            <person name="Yu J.-H."/>
            <person name="Zhou M."/>
            <person name="Andersen M.R."/>
            <person name="Archer D.B."/>
            <person name="Baker S.E."/>
            <person name="Benoit I."/>
            <person name="Brakhage A.A."/>
            <person name="Braus G.H."/>
            <person name="Fischer R."/>
            <person name="Frisvad J.C."/>
            <person name="Goldman G.H."/>
            <person name="Houbraken J."/>
            <person name="Oakley B."/>
            <person name="Pocsi I."/>
            <person name="Scazzocchio C."/>
            <person name="Seiboth B."/>
            <person name="vanKuyk P.A."/>
            <person name="Wortman J."/>
            <person name="Dyer P.S."/>
            <person name="Grigoriev I.V."/>
        </authorList>
    </citation>
    <scope>NUCLEOTIDE SEQUENCE [LARGE SCALE GENOMIC DNA]</scope>
    <source>
        <strain evidence="3">CBS 516.65</strain>
    </source>
</reference>
<protein>
    <submittedName>
        <fullName evidence="2">Uncharacterized protein</fullName>
    </submittedName>
</protein>
<dbReference type="VEuPathDB" id="FungiDB:ASPGLDRAFT_40436"/>
<proteinExistence type="predicted"/>
<accession>A0A1L9V4J2</accession>
<dbReference type="Gene3D" id="2.120.10.80">
    <property type="entry name" value="Kelch-type beta propeller"/>
    <property type="match status" value="1"/>
</dbReference>
<evidence type="ECO:0000313" key="3">
    <source>
        <dbReference type="Proteomes" id="UP000184300"/>
    </source>
</evidence>
<name>A0A1L9V4J2_ASPGL</name>
<evidence type="ECO:0000256" key="1">
    <source>
        <dbReference type="SAM" id="MobiDB-lite"/>
    </source>
</evidence>
<dbReference type="Proteomes" id="UP000184300">
    <property type="component" value="Unassembled WGS sequence"/>
</dbReference>
<dbReference type="EMBL" id="KV878926">
    <property type="protein sequence ID" value="OJJ78830.1"/>
    <property type="molecule type" value="Genomic_DNA"/>
</dbReference>
<dbReference type="AlphaFoldDB" id="A0A1L9V4J2"/>
<dbReference type="STRING" id="1160497.A0A1L9V4J2"/>
<keyword evidence="3" id="KW-1185">Reference proteome</keyword>
<dbReference type="RefSeq" id="XP_022395528.1">
    <property type="nucleotide sequence ID" value="XM_022545219.1"/>
</dbReference>
<dbReference type="GeneID" id="34461480"/>
<sequence>MPLPSWSSHEFAADGKPGPTPRSIAALLPVSGAGKMLSDVWVFDIEGKTWEEVDVMGGVPDARGWFDADIFGEDAIVVQGGLGEDNVRLRDCGLEFED</sequence>
<organism evidence="2 3">
    <name type="scientific">Aspergillus glaucus CBS 516.65</name>
    <dbReference type="NCBI Taxonomy" id="1160497"/>
    <lineage>
        <taxon>Eukaryota</taxon>
        <taxon>Fungi</taxon>
        <taxon>Dikarya</taxon>
        <taxon>Ascomycota</taxon>
        <taxon>Pezizomycotina</taxon>
        <taxon>Eurotiomycetes</taxon>
        <taxon>Eurotiomycetidae</taxon>
        <taxon>Eurotiales</taxon>
        <taxon>Aspergillaceae</taxon>
        <taxon>Aspergillus</taxon>
        <taxon>Aspergillus subgen. Aspergillus</taxon>
    </lineage>
</organism>
<feature type="region of interest" description="Disordered" evidence="1">
    <location>
        <begin position="1"/>
        <end position="20"/>
    </location>
</feature>